<keyword evidence="5 12" id="KW-0653">Protein transport</keyword>
<evidence type="ECO:0000256" key="9">
    <source>
        <dbReference type="ARBA" id="ARBA00059018"/>
    </source>
</evidence>
<comment type="similarity">
    <text evidence="12">Belongs to the SecD/SecF family. SecD subfamily.</text>
</comment>
<keyword evidence="3 12" id="KW-1003">Cell membrane</keyword>
<feature type="transmembrane region" description="Helical" evidence="12">
    <location>
        <begin position="602"/>
        <end position="623"/>
    </location>
</feature>
<dbReference type="PANTHER" id="PTHR30081">
    <property type="entry name" value="PROTEIN-EXPORT MEMBRANE PROTEIN SEC"/>
    <property type="match status" value="1"/>
</dbReference>
<feature type="transmembrane region" description="Helical" evidence="12">
    <location>
        <begin position="394"/>
        <end position="417"/>
    </location>
</feature>
<dbReference type="GO" id="GO:0005886">
    <property type="term" value="C:plasma membrane"/>
    <property type="evidence" value="ECO:0007669"/>
    <property type="project" value="UniProtKB-SubCell"/>
</dbReference>
<dbReference type="Gene3D" id="3.30.70.3220">
    <property type="match status" value="1"/>
</dbReference>
<comment type="subunit">
    <text evidence="12">Forms a complex with SecF. Part of the essential Sec protein translocation apparatus which comprises SecA, SecYEG and auxiliary proteins SecDF. Other proteins may also be involved.</text>
</comment>
<dbReference type="EMBL" id="AE015929">
    <property type="protein sequence ID" value="AAO04919.1"/>
    <property type="molecule type" value="Genomic_DNA"/>
</dbReference>
<dbReference type="FunFam" id="3.30.70.3220:FF:000001">
    <property type="entry name" value="Multifunctional fusion protein"/>
    <property type="match status" value="1"/>
</dbReference>
<comment type="similarity">
    <text evidence="13">Belongs to the SecD/SecF family. SecF subfamily.</text>
</comment>
<keyword evidence="2 12" id="KW-0813">Transport</keyword>
<evidence type="ECO:0000256" key="5">
    <source>
        <dbReference type="ARBA" id="ARBA00022927"/>
    </source>
</evidence>
<dbReference type="OrthoDB" id="9805019at2"/>
<dbReference type="InterPro" id="IPR048634">
    <property type="entry name" value="SecD_SecF_C"/>
</dbReference>
<evidence type="ECO:0000256" key="2">
    <source>
        <dbReference type="ARBA" id="ARBA00022448"/>
    </source>
</evidence>
<dbReference type="Pfam" id="PF02355">
    <property type="entry name" value="SecD_SecF_C"/>
    <property type="match status" value="2"/>
</dbReference>
<feature type="domain" description="Protein export membrane protein SecD/SecF C-terminal" evidence="14">
    <location>
        <begin position="245"/>
        <end position="416"/>
    </location>
</feature>
<evidence type="ECO:0000259" key="14">
    <source>
        <dbReference type="Pfam" id="PF02355"/>
    </source>
</evidence>
<comment type="subunit">
    <text evidence="13">Forms a complex with SecD. Part of the essential Sec protein translocation apparatus which comprises SecA, SecYEG and auxiliary proteins SecDF. Other proteins may also be involved.</text>
</comment>
<feature type="transmembrane region" description="Helical" evidence="12">
    <location>
        <begin position="713"/>
        <end position="735"/>
    </location>
</feature>
<dbReference type="InterPro" id="IPR022813">
    <property type="entry name" value="SecD/SecF_arch_bac"/>
</dbReference>
<feature type="transmembrane region" description="Helical" evidence="12">
    <location>
        <begin position="361"/>
        <end position="382"/>
    </location>
</feature>
<evidence type="ECO:0000256" key="11">
    <source>
        <dbReference type="ARBA" id="ARBA00061053"/>
    </source>
</evidence>
<dbReference type="AlphaFoldDB" id="A0A0H2VGW9"/>
<dbReference type="HOGENOM" id="CLU_007894_3_0_9"/>
<dbReference type="Pfam" id="PF07549">
    <property type="entry name" value="Sec_GG"/>
    <property type="match status" value="2"/>
</dbReference>
<evidence type="ECO:0000313" key="16">
    <source>
        <dbReference type="EMBL" id="AAO04919.1"/>
    </source>
</evidence>
<dbReference type="GO" id="GO:0006605">
    <property type="term" value="P:protein targeting"/>
    <property type="evidence" value="ECO:0007669"/>
    <property type="project" value="UniProtKB-UniRule"/>
</dbReference>
<dbReference type="InterPro" id="IPR022645">
    <property type="entry name" value="SecD/SecF_bac"/>
</dbReference>
<keyword evidence="6 12" id="KW-1133">Transmembrane helix</keyword>
<dbReference type="InterPro" id="IPR048631">
    <property type="entry name" value="SecD_1st"/>
</dbReference>
<dbReference type="FunFam" id="1.20.1640.10:FF:000024">
    <property type="entry name" value="Multifunctional fusion protein"/>
    <property type="match status" value="1"/>
</dbReference>
<evidence type="ECO:0000256" key="8">
    <source>
        <dbReference type="ARBA" id="ARBA00023136"/>
    </source>
</evidence>
<dbReference type="GO" id="GO:0065002">
    <property type="term" value="P:intracellular protein transmembrane transport"/>
    <property type="evidence" value="ECO:0007669"/>
    <property type="project" value="UniProtKB-UniRule"/>
</dbReference>
<comment type="similarity">
    <text evidence="10">In the C-terminal section; belongs to the SecD/SecF family. SecF subfamily.</text>
</comment>
<dbReference type="GO" id="GO:0015450">
    <property type="term" value="F:protein-transporting ATPase activity"/>
    <property type="evidence" value="ECO:0007669"/>
    <property type="project" value="InterPro"/>
</dbReference>
<protein>
    <recommendedName>
        <fullName evidence="12 13">Multifunctional fusion protein</fullName>
    </recommendedName>
    <domain>
        <recommendedName>
            <fullName evidence="12">Protein translocase subunit SecD</fullName>
        </recommendedName>
    </domain>
    <domain>
        <recommendedName>
            <fullName evidence="13">Protein-export membrane protein SecF</fullName>
        </recommendedName>
    </domain>
</protein>
<evidence type="ECO:0000256" key="7">
    <source>
        <dbReference type="ARBA" id="ARBA00023010"/>
    </source>
</evidence>
<dbReference type="NCBIfam" id="NF009584">
    <property type="entry name" value="PRK13024.1-4"/>
    <property type="match status" value="1"/>
</dbReference>
<evidence type="ECO:0000256" key="6">
    <source>
        <dbReference type="ARBA" id="ARBA00022989"/>
    </source>
</evidence>
<keyword evidence="7 12" id="KW-0811">Translocation</keyword>
<feature type="domain" description="Protein translocase subunit SecDF P1" evidence="15">
    <location>
        <begin position="63"/>
        <end position="120"/>
    </location>
</feature>
<dbReference type="Gene3D" id="1.20.1640.10">
    <property type="entry name" value="Multidrug efflux transporter AcrB transmembrane domain"/>
    <property type="match status" value="2"/>
</dbReference>
<evidence type="ECO:0000256" key="10">
    <source>
        <dbReference type="ARBA" id="ARBA00060856"/>
    </source>
</evidence>
<feature type="domain" description="Protein export membrane protein SecD/SecF C-terminal" evidence="14">
    <location>
        <begin position="559"/>
        <end position="737"/>
    </location>
</feature>
<reference evidence="16 17" key="1">
    <citation type="journal article" date="2003" name="Mol. Microbiol.">
        <title>Genome-based analysis of virulence genes in a non-biofilm-forming Staphylococcus epidermidis strain (ATCC 12228).</title>
        <authorList>
            <person name="Zhang Y.Q."/>
            <person name="Ren S.X."/>
            <person name="Li H.L."/>
            <person name="Wang Y.X."/>
            <person name="Fu G."/>
            <person name="Yang J."/>
            <person name="Qin Z.Q."/>
            <person name="Miao Y.G."/>
            <person name="Wang W.Y."/>
            <person name="Chen R.S."/>
            <person name="Shen Y."/>
            <person name="Chen Z."/>
            <person name="Yuan Z.H."/>
            <person name="Zhao G.P."/>
            <person name="Qu D."/>
            <person name="Danchin A."/>
            <person name="Wen Y.M."/>
        </authorList>
    </citation>
    <scope>NUCLEOTIDE SEQUENCE [LARGE SCALE GENOMIC DNA]</scope>
    <source>
        <strain evidence="17">ATCC 12228 / FDA PCI 1200</strain>
    </source>
</reference>
<comment type="function">
    <text evidence="9 12">Part of the Sec protein translocase complex. Interacts with the SecYEG preprotein conducting channel. SecDF uses the proton motive force (PMF) to complete protein translocation after the ATP-dependent function of SecA.</text>
</comment>
<dbReference type="Proteomes" id="UP000001411">
    <property type="component" value="Chromosome"/>
</dbReference>
<feature type="transmembrane region" description="Helical" evidence="12">
    <location>
        <begin position="685"/>
        <end position="707"/>
    </location>
</feature>
<dbReference type="RefSeq" id="WP_002485294.1">
    <property type="nucleotide sequence ID" value="NC_004461.1"/>
</dbReference>
<gene>
    <name evidence="12" type="primary">secD</name>
    <name evidence="13" type="synonym">secF</name>
    <name evidence="16" type="ordered locus">SE_1320</name>
</gene>
<evidence type="ECO:0000256" key="3">
    <source>
        <dbReference type="ARBA" id="ARBA00022475"/>
    </source>
</evidence>
<dbReference type="KEGG" id="sep:SE_1320"/>
<keyword evidence="4 12" id="KW-0812">Transmembrane</keyword>
<dbReference type="InterPro" id="IPR005791">
    <property type="entry name" value="SecD"/>
</dbReference>
<dbReference type="NCBIfam" id="TIGR00966">
    <property type="entry name" value="transloc_SecF"/>
    <property type="match status" value="1"/>
</dbReference>
<accession>A0A0H2VGW9</accession>
<dbReference type="NCBIfam" id="TIGR01129">
    <property type="entry name" value="secD"/>
    <property type="match status" value="1"/>
</dbReference>
<feature type="transmembrane region" description="Helical" evidence="12">
    <location>
        <begin position="316"/>
        <end position="340"/>
    </location>
</feature>
<feature type="transmembrane region" description="Helical" evidence="12">
    <location>
        <begin position="267"/>
        <end position="285"/>
    </location>
</feature>
<sequence>MKKTSRIIAFILLIALLFTGMGMTYKNVVKNVNLGLDLQGGFEVLFQVDPLNKGDKIDKKALQATSQTLENRVNVLGVSEPKIQIEDPNRIRVQLAGIKDQAQARKLLSTQANLTIRDAEDHVLMSGSDIKQGSAKQEFKQETNQPTVTFKVKSKDKFKKVTEKISKKRDNVMVVWLDFEKGDSYKKEAKKQQEGKKPKFISAASVDQPINSSSVEISGGFNGKKGVEEAKQIAELLNAGSLPVDLKEIYSNSVGAQFGQDALDKTMFASIVGIALIYLFMLGFYRLPGLVAIIALTTYIYLTLVAFNFISGVLTLPGLAALVLGVGMAVDANIIMYERIKDELRIGRTLKQAYSKANKSSFLTIFDSNLTTVIAAAVLFFFGESSVKGFATMLLLGILMIFVTAVFLSRGLLSLLVSSNFFKKQYWLFGVKKKDRHDINESKDVHDLKTSYERLNFVKLAKPLISLSILIVIIGLIIISIFKLNLGIDFSSGTRADIQSKNAITQAQVEKTVKSVGLEPDQIQINGSGNKNATVQFKKDLSREEDNKLSAKVKSEFGDNPQINTVSPLIGQELAKNAVTALILASIGIIIYVSLRFEWRMGLSSVLALLHDVFIIIAIFSLFRLEVDLTFIAAVLTIVGYSINDTIVTFDRVRENLHKVKVITHTDQIDDIVNRSIRQTMTRSINTVLTVVVVVVAILILGAPTIFNFSLALLIGLLSGVFSSIFIAVPLWGMLKKRQFKKTKNNKLVVHKEKKSNDEKILV</sequence>
<evidence type="ECO:0000256" key="4">
    <source>
        <dbReference type="ARBA" id="ARBA00022692"/>
    </source>
</evidence>
<dbReference type="Pfam" id="PF21760">
    <property type="entry name" value="SecD_1st"/>
    <property type="match status" value="1"/>
</dbReference>
<feature type="transmembrane region" description="Helical" evidence="12">
    <location>
        <begin position="290"/>
        <end position="310"/>
    </location>
</feature>
<evidence type="ECO:0000256" key="13">
    <source>
        <dbReference type="HAMAP-Rule" id="MF_01464"/>
    </source>
</evidence>
<dbReference type="InterPro" id="IPR005665">
    <property type="entry name" value="SecF_bac"/>
</dbReference>
<evidence type="ECO:0000259" key="15">
    <source>
        <dbReference type="Pfam" id="PF21760"/>
    </source>
</evidence>
<feature type="transmembrane region" description="Helical" evidence="12">
    <location>
        <begin position="578"/>
        <end position="595"/>
    </location>
</feature>
<keyword evidence="8 12" id="KW-0472">Membrane</keyword>
<comment type="caution">
    <text evidence="12">Lacks conserved residue(s) required for the propagation of feature annotation.</text>
</comment>
<dbReference type="PANTHER" id="PTHR30081:SF1">
    <property type="entry name" value="PROTEIN TRANSLOCASE SUBUNIT SECD"/>
    <property type="match status" value="1"/>
</dbReference>
<comment type="similarity">
    <text evidence="11">In the N-terminal section; belongs to the SecD/SecF family. SecD subfamily.</text>
</comment>
<dbReference type="NCBIfam" id="NF009581">
    <property type="entry name" value="PRK13024.1-1"/>
    <property type="match status" value="1"/>
</dbReference>
<evidence type="ECO:0000313" key="17">
    <source>
        <dbReference type="Proteomes" id="UP000001411"/>
    </source>
</evidence>
<dbReference type="HAMAP" id="MF_01464_B">
    <property type="entry name" value="SecF_B"/>
    <property type="match status" value="1"/>
</dbReference>
<evidence type="ECO:0000256" key="12">
    <source>
        <dbReference type="HAMAP-Rule" id="MF_01463"/>
    </source>
</evidence>
<feature type="transmembrane region" description="Helical" evidence="12">
    <location>
        <begin position="629"/>
        <end position="650"/>
    </location>
</feature>
<dbReference type="FunFam" id="1.20.1640.10:FF:000004">
    <property type="entry name" value="Protein translocase subunit SecD"/>
    <property type="match status" value="1"/>
</dbReference>
<feature type="transmembrane region" description="Helical" evidence="12">
    <location>
        <begin position="464"/>
        <end position="482"/>
    </location>
</feature>
<name>A0A0H2VGW9_STAES</name>
<dbReference type="PATRIC" id="fig|176280.10.peg.1289"/>
<dbReference type="GO" id="GO:0043952">
    <property type="term" value="P:protein transport by the Sec complex"/>
    <property type="evidence" value="ECO:0007669"/>
    <property type="project" value="UniProtKB-UniRule"/>
</dbReference>
<dbReference type="eggNOG" id="COG0341">
    <property type="taxonomic scope" value="Bacteria"/>
</dbReference>
<dbReference type="InterPro" id="IPR055344">
    <property type="entry name" value="SecD_SecF_C_bact"/>
</dbReference>
<organism evidence="16 17">
    <name type="scientific">Staphylococcus epidermidis (strain ATCC 12228 / FDA PCI 1200)</name>
    <dbReference type="NCBI Taxonomy" id="176280"/>
    <lineage>
        <taxon>Bacteria</taxon>
        <taxon>Bacillati</taxon>
        <taxon>Bacillota</taxon>
        <taxon>Bacilli</taxon>
        <taxon>Bacillales</taxon>
        <taxon>Staphylococcaceae</taxon>
        <taxon>Staphylococcus</taxon>
    </lineage>
</organism>
<dbReference type="NCBIfam" id="TIGR00916">
    <property type="entry name" value="2A0604s01"/>
    <property type="match status" value="2"/>
</dbReference>
<dbReference type="InterPro" id="IPR022646">
    <property type="entry name" value="SecD/SecF_CS"/>
</dbReference>
<dbReference type="SUPFAM" id="SSF82866">
    <property type="entry name" value="Multidrug efflux transporter AcrB transmembrane domain"/>
    <property type="match status" value="2"/>
</dbReference>
<dbReference type="PRINTS" id="PR01755">
    <property type="entry name" value="SECFTRNLCASE"/>
</dbReference>
<dbReference type="HAMAP" id="MF_01463_B">
    <property type="entry name" value="SecD_B"/>
    <property type="match status" value="1"/>
</dbReference>
<dbReference type="eggNOG" id="COG0342">
    <property type="taxonomic scope" value="Bacteria"/>
</dbReference>
<proteinExistence type="inferred from homology"/>
<comment type="subcellular location">
    <subcellularLocation>
        <location evidence="1 12">Cell membrane</location>
        <topology evidence="1 12">Multi-pass membrane protein</topology>
    </subcellularLocation>
</comment>
<evidence type="ECO:0000256" key="1">
    <source>
        <dbReference type="ARBA" id="ARBA00004651"/>
    </source>
</evidence>